<proteinExistence type="predicted"/>
<dbReference type="RefSeq" id="WP_114401655.1">
    <property type="nucleotide sequence ID" value="NZ_QPGB01000001.1"/>
</dbReference>
<dbReference type="AlphaFoldDB" id="A0A368L765"/>
<gene>
    <name evidence="2" type="ORF">DU000_01890</name>
</gene>
<dbReference type="Gene3D" id="3.30.750.24">
    <property type="entry name" value="STAS domain"/>
    <property type="match status" value="1"/>
</dbReference>
<protein>
    <submittedName>
        <fullName evidence="2">Anti-sigma factor antagonist</fullName>
    </submittedName>
</protein>
<dbReference type="InterPro" id="IPR036513">
    <property type="entry name" value="STAS_dom_sf"/>
</dbReference>
<reference evidence="2 3" key="1">
    <citation type="journal article" date="2018" name="Int. J. Syst. Evol. Microbiol.">
        <title>Parvibium lacunae gen. nov., sp. nov., a new member of the family Alcaligenaceae isolated from a freshwater pond.</title>
        <authorList>
            <person name="Chen W.M."/>
            <person name="Xie P.B."/>
            <person name="Hsu M.Y."/>
            <person name="Sheu S.Y."/>
        </authorList>
    </citation>
    <scope>NUCLEOTIDE SEQUENCE [LARGE SCALE GENOMIC DNA]</scope>
    <source>
        <strain evidence="2 3">KMB9</strain>
    </source>
</reference>
<evidence type="ECO:0000313" key="2">
    <source>
        <dbReference type="EMBL" id="RCS59505.1"/>
    </source>
</evidence>
<dbReference type="InterPro" id="IPR002645">
    <property type="entry name" value="STAS_dom"/>
</dbReference>
<dbReference type="PROSITE" id="PS50801">
    <property type="entry name" value="STAS"/>
    <property type="match status" value="1"/>
</dbReference>
<dbReference type="OrthoDB" id="5291355at2"/>
<sequence>MSNFPMSKPYTILLQGVISAESASFFQKAVASVGGYSEVVFDFSQVIRINSMGIALLLKTLRELRYLNKKVAIFGANKMTMMLFKMMGVTQHATILDAPSPSAQTPNRNGFIRTSLA</sequence>
<keyword evidence="3" id="KW-1185">Reference proteome</keyword>
<dbReference type="Pfam" id="PF01740">
    <property type="entry name" value="STAS"/>
    <property type="match status" value="1"/>
</dbReference>
<feature type="domain" description="STAS" evidence="1">
    <location>
        <begin position="12"/>
        <end position="91"/>
    </location>
</feature>
<dbReference type="EMBL" id="QPGB01000001">
    <property type="protein sequence ID" value="RCS59505.1"/>
    <property type="molecule type" value="Genomic_DNA"/>
</dbReference>
<evidence type="ECO:0000259" key="1">
    <source>
        <dbReference type="PROSITE" id="PS50801"/>
    </source>
</evidence>
<dbReference type="SUPFAM" id="SSF52091">
    <property type="entry name" value="SpoIIaa-like"/>
    <property type="match status" value="1"/>
</dbReference>
<comment type="caution">
    <text evidence="2">The sequence shown here is derived from an EMBL/GenBank/DDBJ whole genome shotgun (WGS) entry which is preliminary data.</text>
</comment>
<name>A0A368L765_9BURK</name>
<accession>A0A368L765</accession>
<organism evidence="2 3">
    <name type="scientific">Parvibium lacunae</name>
    <dbReference type="NCBI Taxonomy" id="1888893"/>
    <lineage>
        <taxon>Bacteria</taxon>
        <taxon>Pseudomonadati</taxon>
        <taxon>Pseudomonadota</taxon>
        <taxon>Betaproteobacteria</taxon>
        <taxon>Burkholderiales</taxon>
        <taxon>Alcaligenaceae</taxon>
        <taxon>Parvibium</taxon>
    </lineage>
</organism>
<dbReference type="Proteomes" id="UP000252357">
    <property type="component" value="Unassembled WGS sequence"/>
</dbReference>
<evidence type="ECO:0000313" key="3">
    <source>
        <dbReference type="Proteomes" id="UP000252357"/>
    </source>
</evidence>
<dbReference type="CDD" id="cd07043">
    <property type="entry name" value="STAS_anti-anti-sigma_factors"/>
    <property type="match status" value="1"/>
</dbReference>